<dbReference type="EMBL" id="JAQQEZ010000084">
    <property type="protein sequence ID" value="MFM0008160.1"/>
    <property type="molecule type" value="Genomic_DNA"/>
</dbReference>
<reference evidence="1 2" key="1">
    <citation type="journal article" date="2024" name="Chem. Sci.">
        <title>Discovery of megapolipeptins by genome mining of a Burkholderiales bacteria collection.</title>
        <authorList>
            <person name="Paulo B.S."/>
            <person name="Recchia M.J.J."/>
            <person name="Lee S."/>
            <person name="Fergusson C.H."/>
            <person name="Romanowski S.B."/>
            <person name="Hernandez A."/>
            <person name="Krull N."/>
            <person name="Liu D.Y."/>
            <person name="Cavanagh H."/>
            <person name="Bos A."/>
            <person name="Gray C.A."/>
            <person name="Murphy B.T."/>
            <person name="Linington R.G."/>
            <person name="Eustaquio A.S."/>
        </authorList>
    </citation>
    <scope>NUCLEOTIDE SEQUENCE [LARGE SCALE GENOMIC DNA]</scope>
    <source>
        <strain evidence="1 2">RL17-350-BIC-A</strain>
    </source>
</reference>
<dbReference type="RefSeq" id="WP_408183098.1">
    <property type="nucleotide sequence ID" value="NZ_JAQQEZ010000084.1"/>
</dbReference>
<keyword evidence="2" id="KW-1185">Reference proteome</keyword>
<sequence length="101" mass="11587">MLHLMLGNIEPDTSDDEIQEFLVKYGFRPYDEIKHVPGDGTRPAVALTFHSLNPETLGKLQPRVHNLFWKNRRVLEGPLYVSRTGGDRVQRSTPRRACWSG</sequence>
<protein>
    <submittedName>
        <fullName evidence="1">RNA-binding protein</fullName>
    </submittedName>
</protein>
<accession>A0ABW9B5G2</accession>
<dbReference type="Proteomes" id="UP001629230">
    <property type="component" value="Unassembled WGS sequence"/>
</dbReference>
<evidence type="ECO:0000313" key="2">
    <source>
        <dbReference type="Proteomes" id="UP001629230"/>
    </source>
</evidence>
<proteinExistence type="predicted"/>
<evidence type="ECO:0000313" key="1">
    <source>
        <dbReference type="EMBL" id="MFM0008160.1"/>
    </source>
</evidence>
<organism evidence="1 2">
    <name type="scientific">Paraburkholderia dipogonis</name>
    <dbReference type="NCBI Taxonomy" id="1211383"/>
    <lineage>
        <taxon>Bacteria</taxon>
        <taxon>Pseudomonadati</taxon>
        <taxon>Pseudomonadota</taxon>
        <taxon>Betaproteobacteria</taxon>
        <taxon>Burkholderiales</taxon>
        <taxon>Burkholderiaceae</taxon>
        <taxon>Paraburkholderia</taxon>
    </lineage>
</organism>
<gene>
    <name evidence="1" type="ORF">PQR57_45540</name>
</gene>
<comment type="caution">
    <text evidence="1">The sequence shown here is derived from an EMBL/GenBank/DDBJ whole genome shotgun (WGS) entry which is preliminary data.</text>
</comment>
<name>A0ABW9B5G2_9BURK</name>